<dbReference type="EMBL" id="CP060731">
    <property type="protein sequence ID" value="QNN76807.1"/>
    <property type="molecule type" value="Genomic_DNA"/>
</dbReference>
<dbReference type="Pfam" id="PF02321">
    <property type="entry name" value="OEP"/>
    <property type="match status" value="2"/>
</dbReference>
<organism evidence="3 4">
    <name type="scientific">Pseudoxanthomonas mexicana</name>
    <dbReference type="NCBI Taxonomy" id="128785"/>
    <lineage>
        <taxon>Bacteria</taxon>
        <taxon>Pseudomonadati</taxon>
        <taxon>Pseudomonadota</taxon>
        <taxon>Gammaproteobacteria</taxon>
        <taxon>Lysobacterales</taxon>
        <taxon>Lysobacteraceae</taxon>
        <taxon>Pseudoxanthomonas</taxon>
    </lineage>
</organism>
<evidence type="ECO:0000313" key="3">
    <source>
        <dbReference type="EMBL" id="QNN76807.1"/>
    </source>
</evidence>
<dbReference type="Proteomes" id="UP000515838">
    <property type="component" value="Chromosome"/>
</dbReference>
<reference evidence="3 4" key="1">
    <citation type="submission" date="2020-08" db="EMBL/GenBank/DDBJ databases">
        <title>Streptomycin Non-resistant strain, P. mexicana.</title>
        <authorList>
            <person name="Ganesh-Kumar S."/>
            <person name="Zhe T."/>
            <person name="Yu Z."/>
            <person name="Min Y."/>
        </authorList>
    </citation>
    <scope>NUCLEOTIDE SEQUENCE [LARGE SCALE GENOMIC DNA]</scope>
    <source>
        <strain evidence="3 4">GTZY2</strain>
    </source>
</reference>
<sequence>MWLRLAACAAFLVVPVAYAQTGTAPSSTLSLDDAIARVATTHPDLRIFDGRRQVLDANLASAALKPPMTLGATIENTLGTGNYRGFSEAELTVTLAGVIERGGKLNARQALALANIDTLAPQREMARLDLLAETAQRYLAVTAATKRKSIAELDIVQRRRAVDAARTRLTAGASPESVVLTAQAALATAELDRDRAIADEAATRQNLAALWNERTPSFTVAAGNPLVLPELQSFDALSDYLQNTPELAELAGVERVREAQLRLARTQATPDLQWQAGGRYNRATSDVGFMAGISIPLGSARRAAPGIRAAEAELAMTPIERESLRIDLYSALTNAYGNYSTARLEVGRLRTDVIPRLEKAEKAAEYAWKAGAISYLEWSQLQAQRVEASVRQLQVAVDAQAALIEIQRLTGQPIVASGTTTP</sequence>
<keyword evidence="2" id="KW-0732">Signal</keyword>
<evidence type="ECO:0000256" key="1">
    <source>
        <dbReference type="ARBA" id="ARBA00007613"/>
    </source>
</evidence>
<dbReference type="PANTHER" id="PTHR30203">
    <property type="entry name" value="OUTER MEMBRANE CATION EFFLUX PROTEIN"/>
    <property type="match status" value="1"/>
</dbReference>
<protein>
    <submittedName>
        <fullName evidence="3">TolC family protein</fullName>
    </submittedName>
</protein>
<evidence type="ECO:0000313" key="4">
    <source>
        <dbReference type="Proteomes" id="UP000515838"/>
    </source>
</evidence>
<dbReference type="InterPro" id="IPR003423">
    <property type="entry name" value="OMP_efflux"/>
</dbReference>
<comment type="similarity">
    <text evidence="1">Belongs to the outer membrane factor (OMF) (TC 1.B.17) family.</text>
</comment>
<feature type="chain" id="PRO_5028914220" evidence="2">
    <location>
        <begin position="20"/>
        <end position="422"/>
    </location>
</feature>
<dbReference type="GeneID" id="81471847"/>
<proteinExistence type="inferred from homology"/>
<name>A0A7G9T9N2_PSEMX</name>
<evidence type="ECO:0000256" key="2">
    <source>
        <dbReference type="SAM" id="SignalP"/>
    </source>
</evidence>
<gene>
    <name evidence="3" type="ORF">IAE60_12750</name>
</gene>
<dbReference type="InterPro" id="IPR010131">
    <property type="entry name" value="MdtP/NodT-like"/>
</dbReference>
<dbReference type="RefSeq" id="WP_187572538.1">
    <property type="nucleotide sequence ID" value="NZ_CP060731.1"/>
</dbReference>
<dbReference type="Gene3D" id="1.20.1600.10">
    <property type="entry name" value="Outer membrane efflux proteins (OEP)"/>
    <property type="match status" value="1"/>
</dbReference>
<dbReference type="AlphaFoldDB" id="A0A7G9T9N2"/>
<dbReference type="GO" id="GO:0015562">
    <property type="term" value="F:efflux transmembrane transporter activity"/>
    <property type="evidence" value="ECO:0007669"/>
    <property type="project" value="InterPro"/>
</dbReference>
<dbReference type="SUPFAM" id="SSF56954">
    <property type="entry name" value="Outer membrane efflux proteins (OEP)"/>
    <property type="match status" value="1"/>
</dbReference>
<feature type="signal peptide" evidence="2">
    <location>
        <begin position="1"/>
        <end position="19"/>
    </location>
</feature>
<accession>A0A7G9T9N2</accession>
<dbReference type="PANTHER" id="PTHR30203:SF24">
    <property type="entry name" value="BLR4935 PROTEIN"/>
    <property type="match status" value="1"/>
</dbReference>